<dbReference type="Proteomes" id="UP000503447">
    <property type="component" value="Chromosome"/>
</dbReference>
<organism evidence="1 2">
    <name type="scientific">Frigoriglobus tundricola</name>
    <dbReference type="NCBI Taxonomy" id="2774151"/>
    <lineage>
        <taxon>Bacteria</taxon>
        <taxon>Pseudomonadati</taxon>
        <taxon>Planctomycetota</taxon>
        <taxon>Planctomycetia</taxon>
        <taxon>Gemmatales</taxon>
        <taxon>Gemmataceae</taxon>
        <taxon>Frigoriglobus</taxon>
    </lineage>
</organism>
<sequence length="61" mass="6147">MFLLTGRTGCPDRYQIGTPNVTFAQPPVLSPKAVIGQVLLPAGTATAGLAAAHPLSADDTG</sequence>
<name>A0A6M5YWF6_9BACT</name>
<dbReference type="EMBL" id="CP053452">
    <property type="protein sequence ID" value="QJW97262.1"/>
    <property type="molecule type" value="Genomic_DNA"/>
</dbReference>
<accession>A0A6M5YWF6</accession>
<dbReference type="KEGG" id="ftj:FTUN_4832"/>
<reference evidence="2" key="1">
    <citation type="submission" date="2020-05" db="EMBL/GenBank/DDBJ databases">
        <title>Frigoriglobus tundricola gen. nov., sp. nov., a psychrotolerant cellulolytic planctomycete of the family Gemmataceae with two divergent copies of 16S rRNA gene.</title>
        <authorList>
            <person name="Kulichevskaya I.S."/>
            <person name="Ivanova A.A."/>
            <person name="Naumoff D.G."/>
            <person name="Beletsky A.V."/>
            <person name="Rijpstra W.I.C."/>
            <person name="Sinninghe Damste J.S."/>
            <person name="Mardanov A.V."/>
            <person name="Ravin N.V."/>
            <person name="Dedysh S.N."/>
        </authorList>
    </citation>
    <scope>NUCLEOTIDE SEQUENCE [LARGE SCALE GENOMIC DNA]</scope>
    <source>
        <strain evidence="2">PL17</strain>
    </source>
</reference>
<gene>
    <name evidence="1" type="ORF">FTUN_4832</name>
</gene>
<keyword evidence="2" id="KW-1185">Reference proteome</keyword>
<proteinExistence type="predicted"/>
<evidence type="ECO:0000313" key="1">
    <source>
        <dbReference type="EMBL" id="QJW97262.1"/>
    </source>
</evidence>
<protein>
    <submittedName>
        <fullName evidence="1">Uncharacterized protein</fullName>
    </submittedName>
</protein>
<dbReference type="AlphaFoldDB" id="A0A6M5YWF6"/>
<evidence type="ECO:0000313" key="2">
    <source>
        <dbReference type="Proteomes" id="UP000503447"/>
    </source>
</evidence>